<feature type="domain" description="Amidohydrolase 3" evidence="3">
    <location>
        <begin position="41"/>
        <end position="401"/>
    </location>
</feature>
<evidence type="ECO:0000313" key="5">
    <source>
        <dbReference type="Proteomes" id="UP000823894"/>
    </source>
</evidence>
<dbReference type="GO" id="GO:0035888">
    <property type="term" value="F:isoguanine deaminase activity"/>
    <property type="evidence" value="ECO:0007669"/>
    <property type="project" value="TreeGrafter"/>
</dbReference>
<dbReference type="Proteomes" id="UP000823894">
    <property type="component" value="Unassembled WGS sequence"/>
</dbReference>
<keyword evidence="2" id="KW-0378">Hydrolase</keyword>
<dbReference type="PANTHER" id="PTHR32027:SF0">
    <property type="entry name" value="CYTOSINE DEAMINASE"/>
    <property type="match status" value="1"/>
</dbReference>
<dbReference type="Gene3D" id="3.20.20.140">
    <property type="entry name" value="Metal-dependent hydrolases"/>
    <property type="match status" value="1"/>
</dbReference>
<keyword evidence="1" id="KW-0479">Metal-binding</keyword>
<dbReference type="Gene3D" id="2.30.40.10">
    <property type="entry name" value="Urease, subunit C, domain 1"/>
    <property type="match status" value="1"/>
</dbReference>
<evidence type="ECO:0000313" key="4">
    <source>
        <dbReference type="EMBL" id="HJC39455.1"/>
    </source>
</evidence>
<protein>
    <submittedName>
        <fullName evidence="4">Cytosine deaminase</fullName>
    </submittedName>
</protein>
<gene>
    <name evidence="4" type="primary">codA</name>
    <name evidence="4" type="ORF">H9757_10420</name>
</gene>
<reference evidence="4" key="1">
    <citation type="journal article" date="2021" name="PeerJ">
        <title>Extensive microbial diversity within the chicken gut microbiome revealed by metagenomics and culture.</title>
        <authorList>
            <person name="Gilroy R."/>
            <person name="Ravi A."/>
            <person name="Getino M."/>
            <person name="Pursley I."/>
            <person name="Horton D.L."/>
            <person name="Alikhan N.F."/>
            <person name="Baker D."/>
            <person name="Gharbi K."/>
            <person name="Hall N."/>
            <person name="Watson M."/>
            <person name="Adriaenssens E.M."/>
            <person name="Foster-Nyarko E."/>
            <person name="Jarju S."/>
            <person name="Secka A."/>
            <person name="Antonio M."/>
            <person name="Oren A."/>
            <person name="Chaudhuri R.R."/>
            <person name="La Ragione R."/>
            <person name="Hildebrand F."/>
            <person name="Pallen M.J."/>
        </authorList>
    </citation>
    <scope>NUCLEOTIDE SEQUENCE</scope>
    <source>
        <strain evidence="4">ChiGjej1B1-1692</strain>
    </source>
</reference>
<dbReference type="FunFam" id="3.20.20.140:FF:000019">
    <property type="entry name" value="Cytosine deaminase"/>
    <property type="match status" value="1"/>
</dbReference>
<evidence type="ECO:0000256" key="1">
    <source>
        <dbReference type="ARBA" id="ARBA00022723"/>
    </source>
</evidence>
<dbReference type="InterPro" id="IPR052349">
    <property type="entry name" value="Metallo-hydrolase_Enzymes"/>
</dbReference>
<dbReference type="GO" id="GO:0006209">
    <property type="term" value="P:cytosine catabolic process"/>
    <property type="evidence" value="ECO:0007669"/>
    <property type="project" value="TreeGrafter"/>
</dbReference>
<dbReference type="InterPro" id="IPR032466">
    <property type="entry name" value="Metal_Hydrolase"/>
</dbReference>
<comment type="caution">
    <text evidence="4">The sequence shown here is derived from an EMBL/GenBank/DDBJ whole genome shotgun (WGS) entry which is preliminary data.</text>
</comment>
<dbReference type="Pfam" id="PF07969">
    <property type="entry name" value="Amidohydro_3"/>
    <property type="match status" value="1"/>
</dbReference>
<dbReference type="SUPFAM" id="SSF51556">
    <property type="entry name" value="Metallo-dependent hydrolases"/>
    <property type="match status" value="1"/>
</dbReference>
<dbReference type="GO" id="GO:0046872">
    <property type="term" value="F:metal ion binding"/>
    <property type="evidence" value="ECO:0007669"/>
    <property type="project" value="UniProtKB-KW"/>
</dbReference>
<sequence>MNKKKFINAKIKGVDELQEMLVEDGVFKEISSHIEVSDCPVIDLQGKLTLPPYVDPHIHLDYVFTARKQGAKNGTGTLFEGIQRWSETKSDLTVEEIKARAVRAVRKELSHGVQYIRTHADVTDPSLTSLKAMLELREELKDLVTIQIVSFPQEGMYAYPGGDELVEEGLKMGADCVGGIPHYELAREFGDKSVHKVVDLAVKYDRLIDIHCDETDDIQSRFLELLTALSIMEGIGEKTTASHTCSFGSADNSYAFKLMKNLKKARLNFISCPTENIYLQGRQDTYPKRRGITRVKELYNNGINVCFAQDSIQDPWYPLGNGNLMNVLDNGIHIAQMMSFEEIDNVLDLITVNGARTMHLTDSYGIELGKPANFIVLDAESEFEAVAERADVSASVRNGEFLFKKAPVAYEAQNDFLKE</sequence>
<name>A0A9D2NY39_9FIRM</name>
<dbReference type="GO" id="GO:0004131">
    <property type="term" value="F:cytosine deaminase activity"/>
    <property type="evidence" value="ECO:0007669"/>
    <property type="project" value="TreeGrafter"/>
</dbReference>
<accession>A0A9D2NY39</accession>
<dbReference type="EMBL" id="DWWK01000167">
    <property type="protein sequence ID" value="HJC39455.1"/>
    <property type="molecule type" value="Genomic_DNA"/>
</dbReference>
<proteinExistence type="predicted"/>
<reference evidence="4" key="2">
    <citation type="submission" date="2021-04" db="EMBL/GenBank/DDBJ databases">
        <authorList>
            <person name="Gilroy R."/>
        </authorList>
    </citation>
    <scope>NUCLEOTIDE SEQUENCE</scope>
    <source>
        <strain evidence="4">ChiGjej1B1-1692</strain>
    </source>
</reference>
<dbReference type="InterPro" id="IPR013108">
    <property type="entry name" value="Amidohydro_3"/>
</dbReference>
<evidence type="ECO:0000256" key="2">
    <source>
        <dbReference type="ARBA" id="ARBA00022801"/>
    </source>
</evidence>
<dbReference type="SUPFAM" id="SSF51338">
    <property type="entry name" value="Composite domain of metallo-dependent hydrolases"/>
    <property type="match status" value="1"/>
</dbReference>
<organism evidence="4 5">
    <name type="scientific">Candidatus Mediterraneibacter faecigallinarum</name>
    <dbReference type="NCBI Taxonomy" id="2838669"/>
    <lineage>
        <taxon>Bacteria</taxon>
        <taxon>Bacillati</taxon>
        <taxon>Bacillota</taxon>
        <taxon>Clostridia</taxon>
        <taxon>Lachnospirales</taxon>
        <taxon>Lachnospiraceae</taxon>
        <taxon>Mediterraneibacter</taxon>
    </lineage>
</organism>
<dbReference type="InterPro" id="IPR011059">
    <property type="entry name" value="Metal-dep_hydrolase_composite"/>
</dbReference>
<evidence type="ECO:0000259" key="3">
    <source>
        <dbReference type="Pfam" id="PF07969"/>
    </source>
</evidence>
<dbReference type="PANTHER" id="PTHR32027">
    <property type="entry name" value="CYTOSINE DEAMINASE"/>
    <property type="match status" value="1"/>
</dbReference>
<dbReference type="AlphaFoldDB" id="A0A9D2NY39"/>
<dbReference type="NCBIfam" id="NF006685">
    <property type="entry name" value="PRK09230.1"/>
    <property type="match status" value="1"/>
</dbReference>
<dbReference type="CDD" id="cd01293">
    <property type="entry name" value="Bact_CD"/>
    <property type="match status" value="1"/>
</dbReference>